<evidence type="ECO:0000259" key="12">
    <source>
        <dbReference type="Pfam" id="PF00593"/>
    </source>
</evidence>
<dbReference type="InterPro" id="IPR012910">
    <property type="entry name" value="Plug_dom"/>
</dbReference>
<evidence type="ECO:0000256" key="5">
    <source>
        <dbReference type="ARBA" id="ARBA00023077"/>
    </source>
</evidence>
<keyword evidence="15" id="KW-1185">Reference proteome</keyword>
<protein>
    <submittedName>
        <fullName evidence="14">TonB-dependent receptor</fullName>
    </submittedName>
</protein>
<comment type="caution">
    <text evidence="14">The sequence shown here is derived from an EMBL/GenBank/DDBJ whole genome shotgun (WGS) entry which is preliminary data.</text>
</comment>
<evidence type="ECO:0000256" key="6">
    <source>
        <dbReference type="ARBA" id="ARBA00023136"/>
    </source>
</evidence>
<keyword evidence="5 9" id="KW-0798">TonB box</keyword>
<dbReference type="InterPro" id="IPR039426">
    <property type="entry name" value="TonB-dep_rcpt-like"/>
</dbReference>
<evidence type="ECO:0000256" key="4">
    <source>
        <dbReference type="ARBA" id="ARBA00022692"/>
    </source>
</evidence>
<evidence type="ECO:0000256" key="1">
    <source>
        <dbReference type="ARBA" id="ARBA00004571"/>
    </source>
</evidence>
<name>A0ABT0RU92_9SPHN</name>
<dbReference type="PANTHER" id="PTHR40980:SF3">
    <property type="entry name" value="TONB-DEPENDENT RECEPTOR-LIKE BETA-BARREL DOMAIN-CONTAINING PROTEIN"/>
    <property type="match status" value="1"/>
</dbReference>
<evidence type="ECO:0000256" key="3">
    <source>
        <dbReference type="ARBA" id="ARBA00022452"/>
    </source>
</evidence>
<reference evidence="14 15" key="1">
    <citation type="submission" date="2022-05" db="EMBL/GenBank/DDBJ databases">
        <authorList>
            <person name="Jo J.-H."/>
            <person name="Im W.-T."/>
        </authorList>
    </citation>
    <scope>NUCLEOTIDE SEQUENCE [LARGE SCALE GENOMIC DNA]</scope>
    <source>
        <strain evidence="14 15">NSE70-1</strain>
    </source>
</reference>
<dbReference type="EMBL" id="JAMGBA010000002">
    <property type="protein sequence ID" value="MCL6698592.1"/>
    <property type="molecule type" value="Genomic_DNA"/>
</dbReference>
<evidence type="ECO:0000256" key="10">
    <source>
        <dbReference type="SAM" id="MobiDB-lite"/>
    </source>
</evidence>
<feature type="chain" id="PRO_5046113207" evidence="11">
    <location>
        <begin position="38"/>
        <end position="956"/>
    </location>
</feature>
<dbReference type="CDD" id="cd01347">
    <property type="entry name" value="ligand_gated_channel"/>
    <property type="match status" value="1"/>
</dbReference>
<dbReference type="SUPFAM" id="SSF56935">
    <property type="entry name" value="Porins"/>
    <property type="match status" value="1"/>
</dbReference>
<dbReference type="NCBIfam" id="TIGR01782">
    <property type="entry name" value="TonB-Xanth-Caul"/>
    <property type="match status" value="1"/>
</dbReference>
<keyword evidence="3 8" id="KW-1134">Transmembrane beta strand</keyword>
<dbReference type="Proteomes" id="UP001203410">
    <property type="component" value="Unassembled WGS sequence"/>
</dbReference>
<evidence type="ECO:0000313" key="15">
    <source>
        <dbReference type="Proteomes" id="UP001203410"/>
    </source>
</evidence>
<proteinExistence type="inferred from homology"/>
<keyword evidence="11" id="KW-0732">Signal</keyword>
<evidence type="ECO:0000256" key="8">
    <source>
        <dbReference type="PROSITE-ProRule" id="PRU01360"/>
    </source>
</evidence>
<dbReference type="InterPro" id="IPR036942">
    <property type="entry name" value="Beta-barrel_TonB_sf"/>
</dbReference>
<evidence type="ECO:0000256" key="11">
    <source>
        <dbReference type="SAM" id="SignalP"/>
    </source>
</evidence>
<feature type="signal peptide" evidence="11">
    <location>
        <begin position="1"/>
        <end position="37"/>
    </location>
</feature>
<keyword evidence="4 8" id="KW-0812">Transmembrane</keyword>
<feature type="compositionally biased region" description="Polar residues" evidence="10">
    <location>
        <begin position="276"/>
        <end position="296"/>
    </location>
</feature>
<sequence>MNSNRGNSSTDSRGRLKGATALWCMLAAALAAEPAAAQDAAAPAAPVEADQPADSNAEAQPQAAQESGDEIVVTGYRQSLKASLEDKRRAAGVIDVIKAEDIADFPDNNLAESIQRIPGVAIMRDQGEGRNISVRGLSPQFTRVRINGIEGMSTTGGADASGGANRSRQFDFNVFASDLFNSITVRKTPSADIEEGSLGATVDLVTARPFDYADDFVFAGSAQAGYNDFSESVDPRLSALVSKRFADDRIGILLSAAYSTREIMEEGPSTVRWEPASSNGGFHATSTRPTGATDNNYFHPRIPRYDSYKYDTERLGLTGTLQFEPTDRTMITIDALYSKFDSKRAEQYLEALSFSRSGTGKPQTVILPGAVVEDNSLVYGVFNNVDVRVESRYDELETKFTQYTASISHEFSDQFSIDLLGGKSKSKFENPIQTTIALDALNVQGYSFDFRDGRFPTFDYGNLDVTDPARFTLGEIRLRPQYVDNDFSVLRGEAKYEISPEFTLKGGLDWKKYKFDSKEYRRASETTVPVLAPGQLATLTELYGMETGLPGATPERFLVPIIDAFASDLDIYCNCGMFTLQGLENATARSNWRTVDEKDFGIYGQADFNLYLGDVRLRGNVGARWVQTKQNSTGYTNTASGFVLTEADRKYDYFLPSLNVAADITQDFVLRGAIAKVISRPDIGTLNPGGAFSVSGGNRTFARGNPDIKPIEAITYDLSAEWYFAPESALIVGLFYKDIKSFIATTAQQIPFSDLGLPDSILPPGTLPSDLFTVTQPINSDGGKLKGAEIGLQAPFRFLPAPFDNFGIQANYTFVDSKVDYPLSAAAGAAVIREDLVGLSRHTANGTLYYEDKKFSVRASLSYRSDFLTQVPGRNSLPLTNSNANLPLFNDVEGTNSTLNVDMSASYWFTDNFQLTFEGVNLTDEYVDQFIDSEANRLSVYHHTGRQFYGGFRFKF</sequence>
<gene>
    <name evidence="14" type="ORF">LZ496_07310</name>
</gene>
<dbReference type="PROSITE" id="PS52016">
    <property type="entry name" value="TONB_DEPENDENT_REC_3"/>
    <property type="match status" value="1"/>
</dbReference>
<dbReference type="InterPro" id="IPR037066">
    <property type="entry name" value="Plug_dom_sf"/>
</dbReference>
<feature type="region of interest" description="Disordered" evidence="10">
    <location>
        <begin position="271"/>
        <end position="297"/>
    </location>
</feature>
<dbReference type="Pfam" id="PF00593">
    <property type="entry name" value="TonB_dep_Rec_b-barrel"/>
    <property type="match status" value="1"/>
</dbReference>
<evidence type="ECO:0000256" key="2">
    <source>
        <dbReference type="ARBA" id="ARBA00022448"/>
    </source>
</evidence>
<feature type="domain" description="TonB-dependent receptor-like beta-barrel" evidence="12">
    <location>
        <begin position="588"/>
        <end position="922"/>
    </location>
</feature>
<dbReference type="Pfam" id="PF07715">
    <property type="entry name" value="Plug"/>
    <property type="match status" value="1"/>
</dbReference>
<feature type="domain" description="TonB-dependent receptor plug" evidence="13">
    <location>
        <begin position="87"/>
        <end position="200"/>
    </location>
</feature>
<evidence type="ECO:0000313" key="14">
    <source>
        <dbReference type="EMBL" id="MCL6698592.1"/>
    </source>
</evidence>
<dbReference type="Gene3D" id="2.170.130.10">
    <property type="entry name" value="TonB-dependent receptor, plug domain"/>
    <property type="match status" value="1"/>
</dbReference>
<evidence type="ECO:0000256" key="7">
    <source>
        <dbReference type="ARBA" id="ARBA00023237"/>
    </source>
</evidence>
<evidence type="ECO:0000259" key="13">
    <source>
        <dbReference type="Pfam" id="PF07715"/>
    </source>
</evidence>
<dbReference type="InterPro" id="IPR000531">
    <property type="entry name" value="Beta-barrel_TonB"/>
</dbReference>
<dbReference type="Gene3D" id="2.40.170.20">
    <property type="entry name" value="TonB-dependent receptor, beta-barrel domain"/>
    <property type="match status" value="1"/>
</dbReference>
<keyword evidence="2 8" id="KW-0813">Transport</keyword>
<keyword evidence="6 8" id="KW-0472">Membrane</keyword>
<comment type="similarity">
    <text evidence="8 9">Belongs to the TonB-dependent receptor family.</text>
</comment>
<dbReference type="PANTHER" id="PTHR40980">
    <property type="entry name" value="PLUG DOMAIN-CONTAINING PROTEIN"/>
    <property type="match status" value="1"/>
</dbReference>
<feature type="compositionally biased region" description="Low complexity" evidence="10">
    <location>
        <begin position="35"/>
        <end position="53"/>
    </location>
</feature>
<accession>A0ABT0RU92</accession>
<comment type="subcellular location">
    <subcellularLocation>
        <location evidence="1 8">Cell outer membrane</location>
        <topology evidence="1 8">Multi-pass membrane protein</topology>
    </subcellularLocation>
</comment>
<dbReference type="RefSeq" id="WP_249903990.1">
    <property type="nucleotide sequence ID" value="NZ_JAMGBA010000002.1"/>
</dbReference>
<dbReference type="InterPro" id="IPR010104">
    <property type="entry name" value="TonB_rcpt_bac"/>
</dbReference>
<feature type="region of interest" description="Disordered" evidence="10">
    <location>
        <begin position="35"/>
        <end position="70"/>
    </location>
</feature>
<evidence type="ECO:0000256" key="9">
    <source>
        <dbReference type="RuleBase" id="RU003357"/>
    </source>
</evidence>
<organism evidence="14 15">
    <name type="scientific">Sphingomonas caseinilyticus</name>
    <dbReference type="NCBI Taxonomy" id="2908205"/>
    <lineage>
        <taxon>Bacteria</taxon>
        <taxon>Pseudomonadati</taxon>
        <taxon>Pseudomonadota</taxon>
        <taxon>Alphaproteobacteria</taxon>
        <taxon>Sphingomonadales</taxon>
        <taxon>Sphingomonadaceae</taxon>
        <taxon>Sphingomonas</taxon>
    </lineage>
</organism>
<keyword evidence="7 8" id="KW-0998">Cell outer membrane</keyword>
<keyword evidence="14" id="KW-0675">Receptor</keyword>